<dbReference type="Proteomes" id="UP000032300">
    <property type="component" value="Chromosome"/>
</dbReference>
<evidence type="ECO:0000313" key="3">
    <source>
        <dbReference type="EMBL" id="AJP72801.1"/>
    </source>
</evidence>
<evidence type="ECO:0000259" key="2">
    <source>
        <dbReference type="Pfam" id="PF01494"/>
    </source>
</evidence>
<dbReference type="AlphaFoldDB" id="A0A7U4J9M6"/>
<dbReference type="PRINTS" id="PR00420">
    <property type="entry name" value="RNGMNOXGNASE"/>
</dbReference>
<evidence type="ECO:0000313" key="4">
    <source>
        <dbReference type="Proteomes" id="UP000032300"/>
    </source>
</evidence>
<dbReference type="PANTHER" id="PTHR43476">
    <property type="entry name" value="3-(3-HYDROXY-PHENYL)PROPIONATE/3-HYDROXYCINNAMIC ACID HYDROXYLASE"/>
    <property type="match status" value="1"/>
</dbReference>
<dbReference type="EMBL" id="CP010836">
    <property type="protein sequence ID" value="AJP72801.1"/>
    <property type="molecule type" value="Genomic_DNA"/>
</dbReference>
<keyword evidence="1" id="KW-0560">Oxidoreductase</keyword>
<dbReference type="GO" id="GO:0071949">
    <property type="term" value="F:FAD binding"/>
    <property type="evidence" value="ECO:0007669"/>
    <property type="project" value="InterPro"/>
</dbReference>
<keyword evidence="4" id="KW-1185">Reference proteome</keyword>
<dbReference type="InterPro" id="IPR036188">
    <property type="entry name" value="FAD/NAD-bd_sf"/>
</dbReference>
<dbReference type="Pfam" id="PF01494">
    <property type="entry name" value="FAD_binding_3"/>
    <property type="match status" value="1"/>
</dbReference>
<gene>
    <name evidence="3" type="ORF">TS85_14980</name>
</gene>
<dbReference type="InterPro" id="IPR002938">
    <property type="entry name" value="FAD-bd"/>
</dbReference>
<dbReference type="GO" id="GO:0016491">
    <property type="term" value="F:oxidoreductase activity"/>
    <property type="evidence" value="ECO:0007669"/>
    <property type="project" value="UniProtKB-KW"/>
</dbReference>
<proteinExistence type="predicted"/>
<organism evidence="3 4">
    <name type="scientific">Sphingomonas hengshuiensis</name>
    <dbReference type="NCBI Taxonomy" id="1609977"/>
    <lineage>
        <taxon>Bacteria</taxon>
        <taxon>Pseudomonadati</taxon>
        <taxon>Pseudomonadota</taxon>
        <taxon>Alphaproteobacteria</taxon>
        <taxon>Sphingomonadales</taxon>
        <taxon>Sphingomonadaceae</taxon>
        <taxon>Sphingomonas</taxon>
    </lineage>
</organism>
<dbReference type="RefSeq" id="WP_044333269.1">
    <property type="nucleotide sequence ID" value="NZ_CP010836.1"/>
</dbReference>
<sequence>MQAEECDVLIVGGGPAGMVLAYALAREGVEVRVLEREAECLADMRASTMHPPTLDMMAELGLLDELETRGLRAAVFQYYNLQNGERYALDMSELADEVAHPYRLQCEQFKLTRLIEGRLKALPNARVDFSTRALSFAEDAEGVTLHAETPMTIHAYRARYVIGADGASSTIRKWLGVEFDGFTYPESFLTLSTDYPIETHLPWTSGVNYVANPPKWSVLLQVPGLWRVLVPVAETMPVAEITGDAFKDRVFADLLGSAVPIETHHRTVYRVHQRVAKEFRRGRMILIGDAAHLNNPLGGFGMNSGIHDAWNLKDKLLRILQDGAAPDPLLDRYARQRRAIASSFVQSQTIANKQALENQGAVEYRERHMAKLTSDAVARRAYLLEQSMVTCMRNETAIE</sequence>
<dbReference type="InterPro" id="IPR050631">
    <property type="entry name" value="PheA/TfdB_FAD_monoxygenase"/>
</dbReference>
<name>A0A7U4J9M6_9SPHN</name>
<reference evidence="3 4" key="1">
    <citation type="journal article" date="2015" name="Int. J. Syst. Evol. Microbiol.">
        <title>Sphingomonas hengshuiensis sp. nov., isolated from lake wetland.</title>
        <authorList>
            <person name="Wei S."/>
            <person name="Wang T."/>
            <person name="Liu H."/>
            <person name="Zhang C."/>
            <person name="Guo J."/>
            <person name="Wang Q."/>
            <person name="Liang K."/>
            <person name="Zhang Z."/>
        </authorList>
    </citation>
    <scope>NUCLEOTIDE SEQUENCE [LARGE SCALE GENOMIC DNA]</scope>
    <source>
        <strain evidence="3 4">WHSC-8</strain>
    </source>
</reference>
<dbReference type="KEGG" id="sphi:TS85_14980"/>
<feature type="domain" description="FAD-binding" evidence="2">
    <location>
        <begin position="5"/>
        <end position="346"/>
    </location>
</feature>
<dbReference type="Gene3D" id="3.30.70.2450">
    <property type="match status" value="1"/>
</dbReference>
<reference evidence="3 4" key="2">
    <citation type="submission" date="2015-02" db="EMBL/GenBank/DDBJ databases">
        <title>The complete genome of Sphingomonas hengshuiensis sp. WHSC-8 isolated from soil of Hengshui Lake.</title>
        <authorList>
            <person name="Wei S."/>
            <person name="Guo J."/>
            <person name="Su C."/>
            <person name="Wu R."/>
            <person name="Zhang Z."/>
            <person name="Liang K."/>
            <person name="Li H."/>
            <person name="Wang T."/>
            <person name="Liu H."/>
            <person name="Zhang C."/>
            <person name="Li Z."/>
            <person name="Wang Q."/>
            <person name="Meng J."/>
        </authorList>
    </citation>
    <scope>NUCLEOTIDE SEQUENCE [LARGE SCALE GENOMIC DNA]</scope>
    <source>
        <strain evidence="3 4">WHSC-8</strain>
    </source>
</reference>
<protein>
    <recommendedName>
        <fullName evidence="2">FAD-binding domain-containing protein</fullName>
    </recommendedName>
</protein>
<dbReference type="SUPFAM" id="SSF51905">
    <property type="entry name" value="FAD/NAD(P)-binding domain"/>
    <property type="match status" value="1"/>
</dbReference>
<dbReference type="PANTHER" id="PTHR43476:SF5">
    <property type="entry name" value="FAD-DEPENDENT MONOOXYGENASE"/>
    <property type="match status" value="1"/>
</dbReference>
<evidence type="ECO:0000256" key="1">
    <source>
        <dbReference type="ARBA" id="ARBA00023002"/>
    </source>
</evidence>
<dbReference type="Gene3D" id="3.50.50.60">
    <property type="entry name" value="FAD/NAD(P)-binding domain"/>
    <property type="match status" value="1"/>
</dbReference>
<accession>A0A7U4J9M6</accession>